<proteinExistence type="predicted"/>
<gene>
    <name evidence="2" type="ORF">LQV63_16335</name>
</gene>
<sequence length="37" mass="4295">MLKRSLADIGQRVGYGHIKRFNRVFMEFKGIPRSNTA</sequence>
<dbReference type="InterPro" id="IPR018060">
    <property type="entry name" value="HTH_AraC"/>
</dbReference>
<feature type="domain" description="HTH araC/xylS-type" evidence="1">
    <location>
        <begin position="1"/>
        <end position="37"/>
    </location>
</feature>
<evidence type="ECO:0000313" key="2">
    <source>
        <dbReference type="EMBL" id="MCE5170873.1"/>
    </source>
</evidence>
<keyword evidence="3" id="KW-1185">Reference proteome</keyword>
<protein>
    <submittedName>
        <fullName evidence="2">Helix-turn-helix domain-containing protein</fullName>
    </submittedName>
</protein>
<organism evidence="2 3">
    <name type="scientific">Paenibacillus profundus</name>
    <dbReference type="NCBI Taxonomy" id="1173085"/>
    <lineage>
        <taxon>Bacteria</taxon>
        <taxon>Bacillati</taxon>
        <taxon>Bacillota</taxon>
        <taxon>Bacilli</taxon>
        <taxon>Bacillales</taxon>
        <taxon>Paenibacillaceae</taxon>
        <taxon>Paenibacillus</taxon>
    </lineage>
</organism>
<evidence type="ECO:0000259" key="1">
    <source>
        <dbReference type="PROSITE" id="PS01124"/>
    </source>
</evidence>
<dbReference type="EMBL" id="JAJNBZ010000013">
    <property type="protein sequence ID" value="MCE5170873.1"/>
    <property type="molecule type" value="Genomic_DNA"/>
</dbReference>
<accession>A0ABS8YK95</accession>
<dbReference type="Proteomes" id="UP001199916">
    <property type="component" value="Unassembled WGS sequence"/>
</dbReference>
<reference evidence="2 3" key="1">
    <citation type="submission" date="2021-11" db="EMBL/GenBank/DDBJ databases">
        <title>Draft genome sequence of Paenibacillus profundus YoMME, a new Gram-positive bacteria with exoelectrogenic properties.</title>
        <authorList>
            <person name="Hubenova Y."/>
            <person name="Hubenova E."/>
            <person name="Manasiev Y."/>
            <person name="Peykov S."/>
            <person name="Mitov M."/>
        </authorList>
    </citation>
    <scope>NUCLEOTIDE SEQUENCE [LARGE SCALE GENOMIC DNA]</scope>
    <source>
        <strain evidence="2 3">YoMME</strain>
    </source>
</reference>
<dbReference type="PROSITE" id="PS01124">
    <property type="entry name" value="HTH_ARAC_FAMILY_2"/>
    <property type="match status" value="1"/>
</dbReference>
<evidence type="ECO:0000313" key="3">
    <source>
        <dbReference type="Proteomes" id="UP001199916"/>
    </source>
</evidence>
<comment type="caution">
    <text evidence="2">The sequence shown here is derived from an EMBL/GenBank/DDBJ whole genome shotgun (WGS) entry which is preliminary data.</text>
</comment>
<name>A0ABS8YK95_9BACL</name>